<organism evidence="1 2">
    <name type="scientific">Thermanaeromonas toyohensis ToBE</name>
    <dbReference type="NCBI Taxonomy" id="698762"/>
    <lineage>
        <taxon>Bacteria</taxon>
        <taxon>Bacillati</taxon>
        <taxon>Bacillota</taxon>
        <taxon>Clostridia</taxon>
        <taxon>Neomoorellales</taxon>
        <taxon>Neomoorellaceae</taxon>
        <taxon>Thermanaeromonas</taxon>
    </lineage>
</organism>
<evidence type="ECO:0000313" key="2">
    <source>
        <dbReference type="Proteomes" id="UP000192569"/>
    </source>
</evidence>
<reference evidence="1 2" key="1">
    <citation type="submission" date="2017-04" db="EMBL/GenBank/DDBJ databases">
        <authorList>
            <person name="Afonso C.L."/>
            <person name="Miller P.J."/>
            <person name="Scott M.A."/>
            <person name="Spackman E."/>
            <person name="Goraichik I."/>
            <person name="Dimitrov K.M."/>
            <person name="Suarez D.L."/>
            <person name="Swayne D.E."/>
        </authorList>
    </citation>
    <scope>NUCLEOTIDE SEQUENCE [LARGE SCALE GENOMIC DNA]</scope>
    <source>
        <strain evidence="1 2">ToBE</strain>
    </source>
</reference>
<keyword evidence="2" id="KW-1185">Reference proteome</keyword>
<dbReference type="AlphaFoldDB" id="A0A1W1VTY6"/>
<name>A0A1W1VTY6_9FIRM</name>
<gene>
    <name evidence="1" type="ORF">SAMN00808754_1671</name>
</gene>
<sequence>MKITIHDFIPGGSVLEYVTRPDRPYTPGLKIADVEGEYIDLSLELVGELEVEFGGRKYTGYLPPPVADAVRKGEVKPLAFPRFALRLVVDDAVMEEVWAGDTLPKRKESLVQWLRRKAEKSYDPFEGPYKL</sequence>
<protein>
    <submittedName>
        <fullName evidence="1">Uncharacterized protein</fullName>
    </submittedName>
</protein>
<accession>A0A1W1VTY6</accession>
<evidence type="ECO:0000313" key="1">
    <source>
        <dbReference type="EMBL" id="SMB96819.1"/>
    </source>
</evidence>
<dbReference type="Proteomes" id="UP000192569">
    <property type="component" value="Chromosome I"/>
</dbReference>
<dbReference type="EMBL" id="LT838272">
    <property type="protein sequence ID" value="SMB96819.1"/>
    <property type="molecule type" value="Genomic_DNA"/>
</dbReference>
<proteinExistence type="predicted"/>
<dbReference type="STRING" id="698762.SAMN00808754_1671"/>